<keyword evidence="3" id="KW-1185">Reference proteome</keyword>
<dbReference type="Proteomes" id="UP001159363">
    <property type="component" value="Chromosome 9"/>
</dbReference>
<feature type="compositionally biased region" description="Basic and acidic residues" evidence="1">
    <location>
        <begin position="192"/>
        <end position="202"/>
    </location>
</feature>
<accession>A0ABQ9GRL4</accession>
<reference evidence="2 3" key="1">
    <citation type="submission" date="2023-02" db="EMBL/GenBank/DDBJ databases">
        <title>LHISI_Scaffold_Assembly.</title>
        <authorList>
            <person name="Stuart O.P."/>
            <person name="Cleave R."/>
            <person name="Magrath M.J.L."/>
            <person name="Mikheyev A.S."/>
        </authorList>
    </citation>
    <scope>NUCLEOTIDE SEQUENCE [LARGE SCALE GENOMIC DNA]</scope>
    <source>
        <strain evidence="2">Daus_M_001</strain>
        <tissue evidence="2">Leg muscle</tissue>
    </source>
</reference>
<evidence type="ECO:0000256" key="1">
    <source>
        <dbReference type="SAM" id="MobiDB-lite"/>
    </source>
</evidence>
<sequence>MGLNELKAQFAKYHELARIKLSKRIYMQLKASYLGAGVVLNQLDEAGNRLINCYVSAKFRNKEMGYHSKETQLEGKPFTPRTIIQICKWLDGMQDRGGKLSFDFRKEHELDTLSCNPNSVEIVRNDADCEMLSPRRVLLTPVGEPSKTPGSVLHDPQQTDSRRTEQMDESGSASKKSQDTSPTMQESTDQLVQERVKDETESRQNNFLPHKSRDCVYHYAYDNQLPPPRVQNRWRLEICGGILAHTSGTHKEICTSCHQKKARSNNRTEQQVLGQPDMLFKESAQDITGLYSCTTCRK</sequence>
<dbReference type="EMBL" id="JARBHB010000010">
    <property type="protein sequence ID" value="KAJ8874682.1"/>
    <property type="molecule type" value="Genomic_DNA"/>
</dbReference>
<protein>
    <submittedName>
        <fullName evidence="2">Uncharacterized protein</fullName>
    </submittedName>
</protein>
<feature type="region of interest" description="Disordered" evidence="1">
    <location>
        <begin position="140"/>
        <end position="207"/>
    </location>
</feature>
<evidence type="ECO:0000313" key="3">
    <source>
        <dbReference type="Proteomes" id="UP001159363"/>
    </source>
</evidence>
<name>A0ABQ9GRL4_9NEOP</name>
<feature type="compositionally biased region" description="Polar residues" evidence="1">
    <location>
        <begin position="169"/>
        <end position="191"/>
    </location>
</feature>
<evidence type="ECO:0000313" key="2">
    <source>
        <dbReference type="EMBL" id="KAJ8874682.1"/>
    </source>
</evidence>
<organism evidence="2 3">
    <name type="scientific">Dryococelus australis</name>
    <dbReference type="NCBI Taxonomy" id="614101"/>
    <lineage>
        <taxon>Eukaryota</taxon>
        <taxon>Metazoa</taxon>
        <taxon>Ecdysozoa</taxon>
        <taxon>Arthropoda</taxon>
        <taxon>Hexapoda</taxon>
        <taxon>Insecta</taxon>
        <taxon>Pterygota</taxon>
        <taxon>Neoptera</taxon>
        <taxon>Polyneoptera</taxon>
        <taxon>Phasmatodea</taxon>
        <taxon>Verophasmatodea</taxon>
        <taxon>Anareolatae</taxon>
        <taxon>Phasmatidae</taxon>
        <taxon>Eurycanthinae</taxon>
        <taxon>Dryococelus</taxon>
    </lineage>
</organism>
<proteinExistence type="predicted"/>
<gene>
    <name evidence="2" type="ORF">PR048_025548</name>
</gene>
<comment type="caution">
    <text evidence="2">The sequence shown here is derived from an EMBL/GenBank/DDBJ whole genome shotgun (WGS) entry which is preliminary data.</text>
</comment>